<evidence type="ECO:0000313" key="3">
    <source>
        <dbReference type="EMBL" id="SEH08299.1"/>
    </source>
</evidence>
<keyword evidence="2 3" id="KW-0418">Kinase</keyword>
<evidence type="ECO:0000256" key="2">
    <source>
        <dbReference type="PIRNR" id="PIRNR006221"/>
    </source>
</evidence>
<gene>
    <name evidence="3" type="ORF">MBHS_04190</name>
</gene>
<dbReference type="Gene3D" id="3.30.200.20">
    <property type="entry name" value="Phosphorylase Kinase, domain 1"/>
    <property type="match status" value="1"/>
</dbReference>
<accession>A0A1H6FG32</accession>
<dbReference type="PANTHER" id="PTHR12149">
    <property type="entry name" value="FRUCTOSAMINE 3 KINASE-RELATED PROTEIN"/>
    <property type="match status" value="1"/>
</dbReference>
<organism evidence="3 4">
    <name type="scientific">Candidatus Venteria ishoeyi</name>
    <dbReference type="NCBI Taxonomy" id="1899563"/>
    <lineage>
        <taxon>Bacteria</taxon>
        <taxon>Pseudomonadati</taxon>
        <taxon>Pseudomonadota</taxon>
        <taxon>Gammaproteobacteria</taxon>
        <taxon>Thiotrichales</taxon>
        <taxon>Thiotrichaceae</taxon>
        <taxon>Venteria</taxon>
    </lineage>
</organism>
<name>A0A1H6FG32_9GAMM</name>
<comment type="similarity">
    <text evidence="1 2">Belongs to the fructosamine kinase family.</text>
</comment>
<evidence type="ECO:0000256" key="1">
    <source>
        <dbReference type="ARBA" id="ARBA00009460"/>
    </source>
</evidence>
<dbReference type="Pfam" id="PF03881">
    <property type="entry name" value="Fructosamin_kin"/>
    <property type="match status" value="1"/>
</dbReference>
<dbReference type="OrthoDB" id="5291879at2"/>
<dbReference type="SUPFAM" id="SSF56112">
    <property type="entry name" value="Protein kinase-like (PK-like)"/>
    <property type="match status" value="1"/>
</dbReference>
<keyword evidence="4" id="KW-1185">Reference proteome</keyword>
<dbReference type="Gene3D" id="3.90.1200.10">
    <property type="match status" value="1"/>
</dbReference>
<reference evidence="3 4" key="1">
    <citation type="submission" date="2016-10" db="EMBL/GenBank/DDBJ databases">
        <authorList>
            <person name="de Groot N.N."/>
        </authorList>
    </citation>
    <scope>NUCLEOTIDE SEQUENCE [LARGE SCALE GENOMIC DNA]</scope>
    <source>
        <strain evidence="3">MBHS1</strain>
    </source>
</reference>
<dbReference type="PANTHER" id="PTHR12149:SF8">
    <property type="entry name" value="PROTEIN-RIBULOSAMINE 3-KINASE"/>
    <property type="match status" value="1"/>
</dbReference>
<dbReference type="RefSeq" id="WP_103921852.1">
    <property type="nucleotide sequence ID" value="NZ_FMSV02000548.1"/>
</dbReference>
<sequence length="299" mass="33385">MRNWSGIVDTLNQQSAQHFEFKHARYVGGGCINETWILEGQQNSKPQSYFVKLNQPEQSQMFAAEAEGLMALAAPGVIAVPQPLTWGIEQNQAYLVMSTFQTGSGSGQAIRQLGRQLAALHRHQQADFGWHRENTIGATQQINTPDSQWIRFFREQRLGFQLSLAARNGYTGKLQSTGERLLACVGDFFSGYQPRPSLLHGDLWSGNYAITQTGVPILFDPAVYYGDREADLAMTELFGGFPVDFYAAYQESWSLDPGYATRKSLYNLYHILNHLNLFGGAYAGQAQRSIEQLLSVCQA</sequence>
<evidence type="ECO:0000313" key="4">
    <source>
        <dbReference type="Proteomes" id="UP000236724"/>
    </source>
</evidence>
<dbReference type="AlphaFoldDB" id="A0A1H6FG32"/>
<dbReference type="EMBL" id="FMSV02000548">
    <property type="protein sequence ID" value="SEH08299.1"/>
    <property type="molecule type" value="Genomic_DNA"/>
</dbReference>
<proteinExistence type="inferred from homology"/>
<protein>
    <submittedName>
        <fullName evidence="3">Fructosamine kinase</fullName>
    </submittedName>
</protein>
<keyword evidence="2" id="KW-0808">Transferase</keyword>
<dbReference type="GO" id="GO:0016301">
    <property type="term" value="F:kinase activity"/>
    <property type="evidence" value="ECO:0007669"/>
    <property type="project" value="UniProtKB-UniRule"/>
</dbReference>
<dbReference type="PIRSF" id="PIRSF006221">
    <property type="entry name" value="Ketosamine-3-kinase"/>
    <property type="match status" value="1"/>
</dbReference>
<dbReference type="InterPro" id="IPR016477">
    <property type="entry name" value="Fructo-/Ketosamine-3-kinase"/>
</dbReference>
<dbReference type="InterPro" id="IPR011009">
    <property type="entry name" value="Kinase-like_dom_sf"/>
</dbReference>
<dbReference type="Proteomes" id="UP000236724">
    <property type="component" value="Unassembled WGS sequence"/>
</dbReference>